<evidence type="ECO:0000313" key="3">
    <source>
        <dbReference type="Proteomes" id="UP000011680"/>
    </source>
</evidence>
<proteinExistence type="predicted"/>
<dbReference type="Proteomes" id="UP000011680">
    <property type="component" value="Unassembled WGS sequence"/>
</dbReference>
<dbReference type="AlphaFoldDB" id="M0N8Y1"/>
<name>M0N8Y1_9EURY</name>
<dbReference type="OrthoDB" id="211832at2157"/>
<reference evidence="2 3" key="1">
    <citation type="journal article" date="2014" name="PLoS Genet.">
        <title>Phylogenetically driven sequencing of extremely halophilic archaea reveals strategies for static and dynamic osmo-response.</title>
        <authorList>
            <person name="Becker E.A."/>
            <person name="Seitzer P.M."/>
            <person name="Tritt A."/>
            <person name="Larsen D."/>
            <person name="Krusor M."/>
            <person name="Yao A.I."/>
            <person name="Wu D."/>
            <person name="Madern D."/>
            <person name="Eisen J.A."/>
            <person name="Darling A.E."/>
            <person name="Facciotti M.T."/>
        </authorList>
    </citation>
    <scope>NUCLEOTIDE SEQUENCE [LARGE SCALE GENOMIC DNA]</scope>
    <source>
        <strain evidence="2 3">JCM 13552</strain>
    </source>
</reference>
<dbReference type="RefSeq" id="WP_007740018.1">
    <property type="nucleotide sequence ID" value="NZ_AOMF01000152.1"/>
</dbReference>
<feature type="region of interest" description="Disordered" evidence="1">
    <location>
        <begin position="1"/>
        <end position="28"/>
    </location>
</feature>
<dbReference type="PATRIC" id="fig|1227457.3.peg.1799"/>
<keyword evidence="3" id="KW-1185">Reference proteome</keyword>
<protein>
    <submittedName>
        <fullName evidence="2">Uncharacterized protein</fullName>
    </submittedName>
</protein>
<dbReference type="STRING" id="1227457.C451_09690"/>
<evidence type="ECO:0000313" key="2">
    <source>
        <dbReference type="EMBL" id="EMA53549.1"/>
    </source>
</evidence>
<evidence type="ECO:0000256" key="1">
    <source>
        <dbReference type="SAM" id="MobiDB-lite"/>
    </source>
</evidence>
<organism evidence="2 3">
    <name type="scientific">Halococcus thailandensis JCM 13552</name>
    <dbReference type="NCBI Taxonomy" id="1227457"/>
    <lineage>
        <taxon>Archaea</taxon>
        <taxon>Methanobacteriati</taxon>
        <taxon>Methanobacteriota</taxon>
        <taxon>Stenosarchaea group</taxon>
        <taxon>Halobacteria</taxon>
        <taxon>Halobacteriales</taxon>
        <taxon>Halococcaceae</taxon>
        <taxon>Halococcus</taxon>
    </lineage>
</organism>
<accession>M0N8Y1</accession>
<comment type="caution">
    <text evidence="2">The sequence shown here is derived from an EMBL/GenBank/DDBJ whole genome shotgun (WGS) entry which is preliminary data.</text>
</comment>
<gene>
    <name evidence="2" type="ORF">C451_09690</name>
</gene>
<dbReference type="EMBL" id="AOMF01000152">
    <property type="protein sequence ID" value="EMA53549.1"/>
    <property type="molecule type" value="Genomic_DNA"/>
</dbReference>
<sequence length="76" mass="8606">MGTESDRTTDPPACPNCGSSDSSERETEQYVLEDGTKRRMTYCTACVREKADGSIRYTVIAEEFVRTELDRTMNDE</sequence>